<dbReference type="Proteomes" id="UP000311382">
    <property type="component" value="Unassembled WGS sequence"/>
</dbReference>
<dbReference type="EMBL" id="SOZI01000067">
    <property type="protein sequence ID" value="TNY20430.1"/>
    <property type="molecule type" value="Genomic_DNA"/>
</dbReference>
<sequence length="88" mass="9466">MRMGCEGSTRPLHHLALLSLSLLPHLLDVLLRTPWKIAQLGGRLRVWGGAERGASCVRMRGKAAPDGPATCEIGDAVVRSVHGLMESK</sequence>
<feature type="chain" id="PRO_5022771268" description="Secreted protein" evidence="1">
    <location>
        <begin position="33"/>
        <end position="88"/>
    </location>
</feature>
<evidence type="ECO:0000313" key="3">
    <source>
        <dbReference type="Proteomes" id="UP000311382"/>
    </source>
</evidence>
<comment type="caution">
    <text evidence="2">The sequence shown here is derived from an EMBL/GenBank/DDBJ whole genome shotgun (WGS) entry which is preliminary data.</text>
</comment>
<reference evidence="2 3" key="1">
    <citation type="submission" date="2019-03" db="EMBL/GenBank/DDBJ databases">
        <title>Rhodosporidium diobovatum UCD-FST 08-225 genome sequencing, assembly, and annotation.</title>
        <authorList>
            <person name="Fakankun I.U."/>
            <person name="Fristensky B."/>
            <person name="Levin D.B."/>
        </authorList>
    </citation>
    <scope>NUCLEOTIDE SEQUENCE [LARGE SCALE GENOMIC DNA]</scope>
    <source>
        <strain evidence="2 3">UCD-FST 08-225</strain>
    </source>
</reference>
<proteinExistence type="predicted"/>
<gene>
    <name evidence="2" type="ORF">DMC30DRAFT_397751</name>
</gene>
<accession>A0A5C5FUL1</accession>
<evidence type="ECO:0008006" key="4">
    <source>
        <dbReference type="Google" id="ProtNLM"/>
    </source>
</evidence>
<protein>
    <recommendedName>
        <fullName evidence="4">Secreted protein</fullName>
    </recommendedName>
</protein>
<keyword evidence="3" id="KW-1185">Reference proteome</keyword>
<keyword evidence="1" id="KW-0732">Signal</keyword>
<dbReference type="AlphaFoldDB" id="A0A5C5FUL1"/>
<feature type="signal peptide" evidence="1">
    <location>
        <begin position="1"/>
        <end position="32"/>
    </location>
</feature>
<name>A0A5C5FUL1_9BASI</name>
<evidence type="ECO:0000256" key="1">
    <source>
        <dbReference type="SAM" id="SignalP"/>
    </source>
</evidence>
<evidence type="ECO:0000313" key="2">
    <source>
        <dbReference type="EMBL" id="TNY20430.1"/>
    </source>
</evidence>
<organism evidence="2 3">
    <name type="scientific">Rhodotorula diobovata</name>
    <dbReference type="NCBI Taxonomy" id="5288"/>
    <lineage>
        <taxon>Eukaryota</taxon>
        <taxon>Fungi</taxon>
        <taxon>Dikarya</taxon>
        <taxon>Basidiomycota</taxon>
        <taxon>Pucciniomycotina</taxon>
        <taxon>Microbotryomycetes</taxon>
        <taxon>Sporidiobolales</taxon>
        <taxon>Sporidiobolaceae</taxon>
        <taxon>Rhodotorula</taxon>
    </lineage>
</organism>